<dbReference type="AlphaFoldDB" id="A0A1M4Y7F3"/>
<dbReference type="STRING" id="1121881.SAMN02745225_02260"/>
<dbReference type="InterPro" id="IPR002611">
    <property type="entry name" value="IstB_ATP-bd"/>
</dbReference>
<reference evidence="3" key="1">
    <citation type="submission" date="2016-11" db="EMBL/GenBank/DDBJ databases">
        <authorList>
            <person name="Varghese N."/>
            <person name="Submissions S."/>
        </authorList>
    </citation>
    <scope>NUCLEOTIDE SEQUENCE [LARGE SCALE GENOMIC DNA]</scope>
    <source>
        <strain evidence="3">DSM 19514</strain>
    </source>
</reference>
<proteinExistence type="predicted"/>
<dbReference type="RefSeq" id="WP_084660455.1">
    <property type="nucleotide sequence ID" value="NZ_FQUL01000057.1"/>
</dbReference>
<dbReference type="Pfam" id="PF01695">
    <property type="entry name" value="IstB_IS21"/>
    <property type="match status" value="1"/>
</dbReference>
<dbReference type="Proteomes" id="UP000184295">
    <property type="component" value="Unassembled WGS sequence"/>
</dbReference>
<dbReference type="OrthoDB" id="9773429at2"/>
<feature type="domain" description="IstB-like ATP-binding" evidence="1">
    <location>
        <begin position="12"/>
        <end position="175"/>
    </location>
</feature>
<accession>A0A1M4Y7F3</accession>
<evidence type="ECO:0000259" key="1">
    <source>
        <dbReference type="Pfam" id="PF01695"/>
    </source>
</evidence>
<organism evidence="2 3">
    <name type="scientific">Ferrithrix thermotolerans DSM 19514</name>
    <dbReference type="NCBI Taxonomy" id="1121881"/>
    <lineage>
        <taxon>Bacteria</taxon>
        <taxon>Bacillati</taxon>
        <taxon>Actinomycetota</taxon>
        <taxon>Acidimicrobiia</taxon>
        <taxon>Acidimicrobiales</taxon>
        <taxon>Acidimicrobiaceae</taxon>
        <taxon>Ferrithrix</taxon>
    </lineage>
</organism>
<name>A0A1M4Y7F3_9ACTN</name>
<keyword evidence="3" id="KW-1185">Reference proteome</keyword>
<dbReference type="SUPFAM" id="SSF52540">
    <property type="entry name" value="P-loop containing nucleoside triphosphate hydrolases"/>
    <property type="match status" value="1"/>
</dbReference>
<dbReference type="PANTHER" id="PTHR30050:SF4">
    <property type="entry name" value="ATP-BINDING PROTEIN RV3427C IN INSERTION SEQUENCE-RELATED"/>
    <property type="match status" value="1"/>
</dbReference>
<sequence length="188" mass="21629">MSSHLANLEHFRALRLPDARAEYERQLTEATIESMNFIDRLDLILDKEIAMRHNRRVANKLCEATLRVVAYKEEFSFETNRGISRETFAHLVSLSFMDRAHGLIITGPTGVGKSYLGCALGMEAIRREYSVRYVRTSDLIERLTLARADGSYRNLMAKLRRLDLLILDYFGLSGFGVELSRTLRDHRC</sequence>
<dbReference type="EMBL" id="FQUL01000057">
    <property type="protein sequence ID" value="SHF01589.1"/>
    <property type="molecule type" value="Genomic_DNA"/>
</dbReference>
<evidence type="ECO:0000313" key="3">
    <source>
        <dbReference type="Proteomes" id="UP000184295"/>
    </source>
</evidence>
<dbReference type="Gene3D" id="3.40.50.300">
    <property type="entry name" value="P-loop containing nucleotide triphosphate hydrolases"/>
    <property type="match status" value="1"/>
</dbReference>
<evidence type="ECO:0000313" key="2">
    <source>
        <dbReference type="EMBL" id="SHF01589.1"/>
    </source>
</evidence>
<dbReference type="GO" id="GO:0006260">
    <property type="term" value="P:DNA replication"/>
    <property type="evidence" value="ECO:0007669"/>
    <property type="project" value="TreeGrafter"/>
</dbReference>
<dbReference type="PANTHER" id="PTHR30050">
    <property type="entry name" value="CHROMOSOMAL REPLICATION INITIATOR PROTEIN DNAA"/>
    <property type="match status" value="1"/>
</dbReference>
<dbReference type="InterPro" id="IPR027417">
    <property type="entry name" value="P-loop_NTPase"/>
</dbReference>
<gene>
    <name evidence="2" type="ORF">SAMN02745225_02260</name>
</gene>
<protein>
    <submittedName>
        <fullName evidence="2">IstB-like ATP binding protein</fullName>
    </submittedName>
</protein>
<dbReference type="GO" id="GO:0005524">
    <property type="term" value="F:ATP binding"/>
    <property type="evidence" value="ECO:0007669"/>
    <property type="project" value="InterPro"/>
</dbReference>